<dbReference type="Proteomes" id="UP000184085">
    <property type="component" value="Unassembled WGS sequence"/>
</dbReference>
<reference evidence="3" key="1">
    <citation type="submission" date="2016-09" db="EMBL/GenBank/DDBJ databases">
        <authorList>
            <person name="Wibberg D."/>
        </authorList>
    </citation>
    <scope>NUCLEOTIDE SEQUENCE [LARGE SCALE GENOMIC DNA]</scope>
</reference>
<dbReference type="RefSeq" id="WP_072709582.1">
    <property type="nucleotide sequence ID" value="NZ_FMJB01000065.1"/>
</dbReference>
<dbReference type="Pfam" id="PF05272">
    <property type="entry name" value="VapE-like_dom"/>
    <property type="match status" value="1"/>
</dbReference>
<dbReference type="EMBL" id="FMJB01000065">
    <property type="protein sequence ID" value="SCM69699.1"/>
    <property type="molecule type" value="Genomic_DNA"/>
</dbReference>
<dbReference type="PROSITE" id="PS50017">
    <property type="entry name" value="DEATH_DOMAIN"/>
    <property type="match status" value="1"/>
</dbReference>
<dbReference type="GO" id="GO:0007165">
    <property type="term" value="P:signal transduction"/>
    <property type="evidence" value="ECO:0007669"/>
    <property type="project" value="InterPro"/>
</dbReference>
<gene>
    <name evidence="2" type="ORF">KARMA_3939</name>
</gene>
<proteinExistence type="predicted"/>
<dbReference type="PANTHER" id="PTHR34985:SF1">
    <property type="entry name" value="SLR0554 PROTEIN"/>
    <property type="match status" value="1"/>
</dbReference>
<keyword evidence="3" id="KW-1185">Reference proteome</keyword>
<dbReference type="PANTHER" id="PTHR34985">
    <property type="entry name" value="SLR0554 PROTEIN"/>
    <property type="match status" value="1"/>
</dbReference>
<dbReference type="InterPro" id="IPR007936">
    <property type="entry name" value="VapE-like_dom"/>
</dbReference>
<feature type="domain" description="Death" evidence="1">
    <location>
        <begin position="72"/>
        <end position="149"/>
    </location>
</feature>
<dbReference type="InterPro" id="IPR000488">
    <property type="entry name" value="Death_dom"/>
</dbReference>
<evidence type="ECO:0000313" key="2">
    <source>
        <dbReference type="EMBL" id="SCM69699.1"/>
    </source>
</evidence>
<organism evidence="2 3">
    <name type="scientific">Donghicola eburneus</name>
    <dbReference type="NCBI Taxonomy" id="393278"/>
    <lineage>
        <taxon>Bacteria</taxon>
        <taxon>Pseudomonadati</taxon>
        <taxon>Pseudomonadota</taxon>
        <taxon>Alphaproteobacteria</taxon>
        <taxon>Rhodobacterales</taxon>
        <taxon>Roseobacteraceae</taxon>
        <taxon>Donghicola</taxon>
    </lineage>
</organism>
<sequence length="440" mass="49909">MTYQRRPYQDPNAWLHWVDSYPYPKDEEQKTSRKSPSGLTYRHNDLELIRDDKERPIWNMANAVTLLSDHSDWRGVLAYNEFTSRRVLLRAIPGQGGGTYPRPIEDDDYTAAQLWFNRNGFPRATMEIVINALRKVCRHQSFDPLKDYLNGLQWDGTPRLASWLTAYCGAEQTPYISEIGLRWCISAVARGFKPGCKADHMLVLEGAQGRRKSSALAALAGEDWFSDSLPQMGTNDAQSYLRGRWIIEVGELEAMRKEVDAIKAFLTRQVETYRPAYGREEVSEPRRCIFAGTTNKDDWQRDETGGRRFWPVKVGAIDVDAIERDRDQIWAEAVTLYRAGERWWLEGEIAQQAQAEAAERRPDDPWRADIAQAVQGKAEVTAKQVLGEMGVLSSEMTPLLARRVTQELVALGWERAGRVTSGPAKGAARYVPGEDAVRVG</sequence>
<protein>
    <recommendedName>
        <fullName evidence="1">Death domain-containing protein</fullName>
    </recommendedName>
</protein>
<evidence type="ECO:0000259" key="1">
    <source>
        <dbReference type="PROSITE" id="PS50017"/>
    </source>
</evidence>
<name>A0A1M4N4I5_9RHOB</name>
<evidence type="ECO:0000313" key="3">
    <source>
        <dbReference type="Proteomes" id="UP000184085"/>
    </source>
</evidence>
<dbReference type="AlphaFoldDB" id="A0A1M4N4I5"/>
<accession>A0A1M4N4I5</accession>